<sequence length="193" mass="21397">MADAAGETVAETERLILRDWRDGDWAPFWTGTNTPAVMRWLGGVADAEKRQGAQDRLTSYRSEHGHTFWVVERIEDGALLGFCGLKRSNQEGGPIGAMEIGWRLREDAWGQGYAREAAAASLDLAFDRFGAQEVIALTVAGNTASWGLMERLGMRRREDLDFDNAEFDPDSGRIIVYSIARDAWQAERNGTGA</sequence>
<dbReference type="InterPro" id="IPR051531">
    <property type="entry name" value="N-acetyltransferase"/>
</dbReference>
<dbReference type="PROSITE" id="PS51186">
    <property type="entry name" value="GNAT"/>
    <property type="match status" value="1"/>
</dbReference>
<dbReference type="EMBL" id="JAVAIL010000001">
    <property type="protein sequence ID" value="MDP4538043.1"/>
    <property type="molecule type" value="Genomic_DNA"/>
</dbReference>
<dbReference type="Proteomes" id="UP001235664">
    <property type="component" value="Unassembled WGS sequence"/>
</dbReference>
<evidence type="ECO:0000313" key="2">
    <source>
        <dbReference type="EMBL" id="MDP4538043.1"/>
    </source>
</evidence>
<dbReference type="PANTHER" id="PTHR43792">
    <property type="entry name" value="GNAT FAMILY, PUTATIVE (AFU_ORTHOLOGUE AFUA_3G00765)-RELATED-RELATED"/>
    <property type="match status" value="1"/>
</dbReference>
<accession>A0ABT9H477</accession>
<organism evidence="2 3">
    <name type="scientific">Qipengyuania benthica</name>
    <dbReference type="NCBI Taxonomy" id="3067651"/>
    <lineage>
        <taxon>Bacteria</taxon>
        <taxon>Pseudomonadati</taxon>
        <taxon>Pseudomonadota</taxon>
        <taxon>Alphaproteobacteria</taxon>
        <taxon>Sphingomonadales</taxon>
        <taxon>Erythrobacteraceae</taxon>
        <taxon>Qipengyuania</taxon>
    </lineage>
</organism>
<dbReference type="PANTHER" id="PTHR43792:SF1">
    <property type="entry name" value="N-ACETYLTRANSFERASE DOMAIN-CONTAINING PROTEIN"/>
    <property type="match status" value="1"/>
</dbReference>
<evidence type="ECO:0000313" key="3">
    <source>
        <dbReference type="Proteomes" id="UP001235664"/>
    </source>
</evidence>
<comment type="caution">
    <text evidence="2">The sequence shown here is derived from an EMBL/GenBank/DDBJ whole genome shotgun (WGS) entry which is preliminary data.</text>
</comment>
<dbReference type="InterPro" id="IPR000182">
    <property type="entry name" value="GNAT_dom"/>
</dbReference>
<dbReference type="SUPFAM" id="SSF55729">
    <property type="entry name" value="Acyl-CoA N-acyltransferases (Nat)"/>
    <property type="match status" value="1"/>
</dbReference>
<name>A0ABT9H477_9SPHN</name>
<dbReference type="RefSeq" id="WP_305928198.1">
    <property type="nucleotide sequence ID" value="NZ_JAVAIL010000001.1"/>
</dbReference>
<evidence type="ECO:0000259" key="1">
    <source>
        <dbReference type="PROSITE" id="PS51186"/>
    </source>
</evidence>
<dbReference type="InterPro" id="IPR016181">
    <property type="entry name" value="Acyl_CoA_acyltransferase"/>
</dbReference>
<proteinExistence type="predicted"/>
<feature type="domain" description="N-acetyltransferase" evidence="1">
    <location>
        <begin position="15"/>
        <end position="182"/>
    </location>
</feature>
<dbReference type="Gene3D" id="3.40.630.30">
    <property type="match status" value="1"/>
</dbReference>
<gene>
    <name evidence="2" type="ORF">Q9K01_00185</name>
</gene>
<keyword evidence="3" id="KW-1185">Reference proteome</keyword>
<protein>
    <submittedName>
        <fullName evidence="2">GNAT family N-acetyltransferase</fullName>
    </submittedName>
</protein>
<reference evidence="2 3" key="1">
    <citation type="submission" date="2023-08" db="EMBL/GenBank/DDBJ databases">
        <title>genomic of DY56.</title>
        <authorList>
            <person name="Wang Y."/>
        </authorList>
    </citation>
    <scope>NUCLEOTIDE SEQUENCE [LARGE SCALE GENOMIC DNA]</scope>
    <source>
        <strain evidence="2 3">DY56-A-20</strain>
    </source>
</reference>
<dbReference type="Pfam" id="PF13302">
    <property type="entry name" value="Acetyltransf_3"/>
    <property type="match status" value="1"/>
</dbReference>